<gene>
    <name evidence="1" type="ORF">A3F00_04545</name>
</gene>
<dbReference type="AlphaFoldDB" id="A0A1F5K9Q5"/>
<name>A0A1F5K9Q5_9BACT</name>
<evidence type="ECO:0008006" key="3">
    <source>
        <dbReference type="Google" id="ProtNLM"/>
    </source>
</evidence>
<sequence length="157" mass="18335">MVGIEQRQQYVPVELVEWLGISRTTLFRWDGVEVSSSQRDCNGNRFYTRETAVEIANKVVSKNRMSGDLSVIGKRFTSEEITLRMGRFMLASYFIDPLACLMSFENLVSVSNISNDVQRLIATDVIRRERGDRIRARVWKFFYQYEACKDCLDKQRI</sequence>
<protein>
    <recommendedName>
        <fullName evidence="3">HTH merR-type domain-containing protein</fullName>
    </recommendedName>
</protein>
<evidence type="ECO:0000313" key="2">
    <source>
        <dbReference type="Proteomes" id="UP000176527"/>
    </source>
</evidence>
<evidence type="ECO:0000313" key="1">
    <source>
        <dbReference type="EMBL" id="OGE37693.1"/>
    </source>
</evidence>
<comment type="caution">
    <text evidence="1">The sequence shown here is derived from an EMBL/GenBank/DDBJ whole genome shotgun (WGS) entry which is preliminary data.</text>
</comment>
<dbReference type="EMBL" id="MFDE01000038">
    <property type="protein sequence ID" value="OGE37693.1"/>
    <property type="molecule type" value="Genomic_DNA"/>
</dbReference>
<organism evidence="1 2">
    <name type="scientific">Candidatus Daviesbacteria bacterium RIFCSPHIGHO2_12_FULL_37_11</name>
    <dbReference type="NCBI Taxonomy" id="1797777"/>
    <lineage>
        <taxon>Bacteria</taxon>
        <taxon>Candidatus Daviesiibacteriota</taxon>
    </lineage>
</organism>
<dbReference type="Proteomes" id="UP000176527">
    <property type="component" value="Unassembled WGS sequence"/>
</dbReference>
<proteinExistence type="predicted"/>
<reference evidence="1 2" key="1">
    <citation type="journal article" date="2016" name="Nat. Commun.">
        <title>Thousands of microbial genomes shed light on interconnected biogeochemical processes in an aquifer system.</title>
        <authorList>
            <person name="Anantharaman K."/>
            <person name="Brown C.T."/>
            <person name="Hug L.A."/>
            <person name="Sharon I."/>
            <person name="Castelle C.J."/>
            <person name="Probst A.J."/>
            <person name="Thomas B.C."/>
            <person name="Singh A."/>
            <person name="Wilkins M.J."/>
            <person name="Karaoz U."/>
            <person name="Brodie E.L."/>
            <person name="Williams K.H."/>
            <person name="Hubbard S.S."/>
            <person name="Banfield J.F."/>
        </authorList>
    </citation>
    <scope>NUCLEOTIDE SEQUENCE [LARGE SCALE GENOMIC DNA]</scope>
</reference>
<accession>A0A1F5K9Q5</accession>